<comment type="caution">
    <text evidence="1">The sequence shown here is derived from an EMBL/GenBank/DDBJ whole genome shotgun (WGS) entry which is preliminary data.</text>
</comment>
<evidence type="ECO:0000313" key="2">
    <source>
        <dbReference type="Proteomes" id="UP001155182"/>
    </source>
</evidence>
<gene>
    <name evidence="1" type="ORF">NF867_04705</name>
</gene>
<dbReference type="AlphaFoldDB" id="A0A9X2F139"/>
<dbReference type="Pfam" id="PF13573">
    <property type="entry name" value="SprB"/>
    <property type="match status" value="1"/>
</dbReference>
<evidence type="ECO:0008006" key="3">
    <source>
        <dbReference type="Google" id="ProtNLM"/>
    </source>
</evidence>
<sequence length="261" mass="25681">TAGNGSCTSVASSSFSNAAMLVTPAQPTLGSVTQPTCSVATGSFTITNYDPTYTYNVSPAAGVSQSGAVITAPAGSYTITATLGACTSVVSASVTVNAQPVTPTATISYSASSFCPSGTASVTQSGQNGGTYSGTPGLAIDPSTGVIDLVNSTAGLHTITYSFTNGSCSNTATATITIHPKMTFTVSAANVVCKGTSTGTVTVTVTSGGSGHYNFKLISGATVLTGSPSSGINSYQFTGVAKGIYSIIVEDINTGCSTVCP</sequence>
<keyword evidence="2" id="KW-1185">Reference proteome</keyword>
<organism evidence="1 2">
    <name type="scientific">Solitalea agri</name>
    <dbReference type="NCBI Taxonomy" id="2953739"/>
    <lineage>
        <taxon>Bacteria</taxon>
        <taxon>Pseudomonadati</taxon>
        <taxon>Bacteroidota</taxon>
        <taxon>Sphingobacteriia</taxon>
        <taxon>Sphingobacteriales</taxon>
        <taxon>Sphingobacteriaceae</taxon>
        <taxon>Solitalea</taxon>
    </lineage>
</organism>
<feature type="non-terminal residue" evidence="1">
    <location>
        <position position="1"/>
    </location>
</feature>
<dbReference type="RefSeq" id="WP_252586443.1">
    <property type="nucleotide sequence ID" value="NZ_JAMWYS010000022.1"/>
</dbReference>
<dbReference type="EMBL" id="JAMWYS010000022">
    <property type="protein sequence ID" value="MCO4292159.1"/>
    <property type="molecule type" value="Genomic_DNA"/>
</dbReference>
<name>A0A9X2F139_9SPHI</name>
<proteinExistence type="predicted"/>
<accession>A0A9X2F139</accession>
<reference evidence="1" key="1">
    <citation type="submission" date="2022-06" db="EMBL/GenBank/DDBJ databases">
        <title>Solitalea sp. MAHUQ-68 isolated from rhizospheric soil.</title>
        <authorList>
            <person name="Huq M.A."/>
        </authorList>
    </citation>
    <scope>NUCLEOTIDE SEQUENCE</scope>
    <source>
        <strain evidence="1">MAHUQ-68</strain>
    </source>
</reference>
<evidence type="ECO:0000313" key="1">
    <source>
        <dbReference type="EMBL" id="MCO4292159.1"/>
    </source>
</evidence>
<protein>
    <recommendedName>
        <fullName evidence="3">SprB repeat-containing protein</fullName>
    </recommendedName>
</protein>
<dbReference type="InterPro" id="IPR025667">
    <property type="entry name" value="SprB_repeat"/>
</dbReference>
<dbReference type="Proteomes" id="UP001155182">
    <property type="component" value="Unassembled WGS sequence"/>
</dbReference>